<gene>
    <name evidence="1" type="ORF">FOC69_21280</name>
</gene>
<dbReference type="AlphaFoldDB" id="A0AAP9NHA1"/>
<protein>
    <submittedName>
        <fullName evidence="1">Uncharacterized protein</fullName>
    </submittedName>
</protein>
<dbReference type="Pfam" id="PF09952">
    <property type="entry name" value="AbiEi_2"/>
    <property type="match status" value="1"/>
</dbReference>
<dbReference type="Proteomes" id="UP000501467">
    <property type="component" value="Chromosome"/>
</dbReference>
<evidence type="ECO:0000313" key="2">
    <source>
        <dbReference type="Proteomes" id="UP000501467"/>
    </source>
</evidence>
<dbReference type="InterPro" id="IPR019238">
    <property type="entry name" value="AbiEi_2"/>
</dbReference>
<dbReference type="EMBL" id="CP054003">
    <property type="protein sequence ID" value="QKH87385.1"/>
    <property type="molecule type" value="Genomic_DNA"/>
</dbReference>
<sequence>MKGKGWWGEEPGASLLTNHINPETFTIYTSESWQNLSTVLGLIPDEAGNVEILQQFWADESGNNIKQTVFPLLIYADLMQSGFGRNIETAKLILENELSYIK</sequence>
<name>A0AAP9NHA1_BACFG</name>
<accession>A0AAP9NHA1</accession>
<evidence type="ECO:0000313" key="1">
    <source>
        <dbReference type="EMBL" id="QKH87385.1"/>
    </source>
</evidence>
<reference evidence="1 2" key="1">
    <citation type="submission" date="2020-05" db="EMBL/GenBank/DDBJ databases">
        <title>FDA dAtabase for Regulatory Grade micrObial Sequences (FDA-ARGOS): Supporting development and validation of Infectious Disease Dx tests.</title>
        <authorList>
            <person name="Bojja K."/>
            <person name="Kessler A."/>
            <person name="Tallon L."/>
            <person name="Sadzewicz L."/>
            <person name="Zhao X."/>
            <person name="Vavikolanu K."/>
            <person name="Mehta A."/>
            <person name="Aluvathingal J."/>
            <person name="Nadendla S."/>
            <person name="Myers T."/>
            <person name="Yan Y."/>
            <person name="Sichtig H."/>
        </authorList>
    </citation>
    <scope>NUCLEOTIDE SEQUENCE [LARGE SCALE GENOMIC DNA]</scope>
    <source>
        <strain evidence="1 2">FDAARGOS_763</strain>
    </source>
</reference>
<proteinExistence type="predicted"/>
<organism evidence="1 2">
    <name type="scientific">Bacteroides fragilis</name>
    <dbReference type="NCBI Taxonomy" id="817"/>
    <lineage>
        <taxon>Bacteria</taxon>
        <taxon>Pseudomonadati</taxon>
        <taxon>Bacteroidota</taxon>
        <taxon>Bacteroidia</taxon>
        <taxon>Bacteroidales</taxon>
        <taxon>Bacteroidaceae</taxon>
        <taxon>Bacteroides</taxon>
    </lineage>
</organism>